<accession>A0ABV5JL22</accession>
<gene>
    <name evidence="2" type="ORF">ACFFVD_01215</name>
</gene>
<evidence type="ECO:0000313" key="2">
    <source>
        <dbReference type="EMBL" id="MFB9258420.1"/>
    </source>
</evidence>
<feature type="chain" id="PRO_5046279128" description="Secreted protein" evidence="1">
    <location>
        <begin position="31"/>
        <end position="165"/>
    </location>
</feature>
<evidence type="ECO:0000313" key="3">
    <source>
        <dbReference type="Proteomes" id="UP001589700"/>
    </source>
</evidence>
<dbReference type="Proteomes" id="UP001589700">
    <property type="component" value="Unassembled WGS sequence"/>
</dbReference>
<proteinExistence type="predicted"/>
<name>A0ABV5JL22_9ACTN</name>
<protein>
    <recommendedName>
        <fullName evidence="4">Secreted protein</fullName>
    </recommendedName>
</protein>
<dbReference type="InterPro" id="IPR006311">
    <property type="entry name" value="TAT_signal"/>
</dbReference>
<dbReference type="EMBL" id="JBHMDY010000001">
    <property type="protein sequence ID" value="MFB9258420.1"/>
    <property type="molecule type" value="Genomic_DNA"/>
</dbReference>
<keyword evidence="1" id="KW-0732">Signal</keyword>
<sequence length="165" mass="17222">MNDTRPTPRRRLTSALAAATLVAGGTLAGAAGGVITAPAASAQAFQYADAPMLWTVAHGPACAGWVTASTVVAEKMPGETRLVVTGNFFGLSWNPPQQCWSTVKVHWHNVDNDRRGYWEARAAGAVGVAPTEVGSVHLDTGPGRVVLSVGTDLPHLPVTHEVTAY</sequence>
<feature type="signal peptide" evidence="1">
    <location>
        <begin position="1"/>
        <end position="30"/>
    </location>
</feature>
<dbReference type="RefSeq" id="WP_182632163.1">
    <property type="nucleotide sequence ID" value="NZ_JAALDM010000120.1"/>
</dbReference>
<organism evidence="2 3">
    <name type="scientific">Dietzia aerolata</name>
    <dbReference type="NCBI Taxonomy" id="595984"/>
    <lineage>
        <taxon>Bacteria</taxon>
        <taxon>Bacillati</taxon>
        <taxon>Actinomycetota</taxon>
        <taxon>Actinomycetes</taxon>
        <taxon>Mycobacteriales</taxon>
        <taxon>Dietziaceae</taxon>
        <taxon>Dietzia</taxon>
    </lineage>
</organism>
<comment type="caution">
    <text evidence="2">The sequence shown here is derived from an EMBL/GenBank/DDBJ whole genome shotgun (WGS) entry which is preliminary data.</text>
</comment>
<dbReference type="PROSITE" id="PS51318">
    <property type="entry name" value="TAT"/>
    <property type="match status" value="1"/>
</dbReference>
<keyword evidence="3" id="KW-1185">Reference proteome</keyword>
<evidence type="ECO:0000256" key="1">
    <source>
        <dbReference type="SAM" id="SignalP"/>
    </source>
</evidence>
<evidence type="ECO:0008006" key="4">
    <source>
        <dbReference type="Google" id="ProtNLM"/>
    </source>
</evidence>
<reference evidence="2 3" key="1">
    <citation type="submission" date="2024-09" db="EMBL/GenBank/DDBJ databases">
        <authorList>
            <person name="Sun Q."/>
            <person name="Mori K."/>
        </authorList>
    </citation>
    <scope>NUCLEOTIDE SEQUENCE [LARGE SCALE GENOMIC DNA]</scope>
    <source>
        <strain evidence="2 3">CCM 7659</strain>
    </source>
</reference>